<comment type="caution">
    <text evidence="4">The sequence shown here is derived from an EMBL/GenBank/DDBJ whole genome shotgun (WGS) entry which is preliminary data.</text>
</comment>
<dbReference type="InterPro" id="IPR050570">
    <property type="entry name" value="Cell_wall_metabolism_enzyme"/>
</dbReference>
<dbReference type="PANTHER" id="PTHR21666:SF270">
    <property type="entry name" value="MUREIN HYDROLASE ACTIVATOR ENVC"/>
    <property type="match status" value="1"/>
</dbReference>
<dbReference type="AlphaFoldDB" id="A0A545UJ07"/>
<dbReference type="Pfam" id="PF01551">
    <property type="entry name" value="Peptidase_M23"/>
    <property type="match status" value="1"/>
</dbReference>
<dbReference type="CDD" id="cd07341">
    <property type="entry name" value="M56_BlaR1_MecR1_like"/>
    <property type="match status" value="1"/>
</dbReference>
<feature type="transmembrane region" description="Helical" evidence="1">
    <location>
        <begin position="6"/>
        <end position="25"/>
    </location>
</feature>
<dbReference type="Proteomes" id="UP000315439">
    <property type="component" value="Unassembled WGS sequence"/>
</dbReference>
<dbReference type="EMBL" id="VIKS01000001">
    <property type="protein sequence ID" value="TQV89449.1"/>
    <property type="molecule type" value="Genomic_DNA"/>
</dbReference>
<keyword evidence="1" id="KW-1133">Transmembrane helix</keyword>
<dbReference type="CDD" id="cd12797">
    <property type="entry name" value="M23_peptidase"/>
    <property type="match status" value="1"/>
</dbReference>
<keyword evidence="1" id="KW-0472">Membrane</keyword>
<evidence type="ECO:0000259" key="3">
    <source>
        <dbReference type="Pfam" id="PF05569"/>
    </source>
</evidence>
<keyword evidence="1" id="KW-0812">Transmembrane</keyword>
<accession>A0A545UJ07</accession>
<dbReference type="PANTHER" id="PTHR21666">
    <property type="entry name" value="PEPTIDASE-RELATED"/>
    <property type="match status" value="1"/>
</dbReference>
<feature type="domain" description="M23ase beta-sheet core" evidence="2">
    <location>
        <begin position="359"/>
        <end position="456"/>
    </location>
</feature>
<feature type="domain" description="Peptidase M56" evidence="3">
    <location>
        <begin position="7"/>
        <end position="260"/>
    </location>
</feature>
<dbReference type="GO" id="GO:0004222">
    <property type="term" value="F:metalloendopeptidase activity"/>
    <property type="evidence" value="ECO:0007669"/>
    <property type="project" value="TreeGrafter"/>
</dbReference>
<dbReference type="InterPro" id="IPR016047">
    <property type="entry name" value="M23ase_b-sheet_dom"/>
</dbReference>
<gene>
    <name evidence="4" type="ORF">FLL46_00790</name>
</gene>
<name>A0A545UJ07_9GAMM</name>
<sequence length="462" mass="52386">MLIFVQLVIFLLWSGLVFLFANLAYRKKLSVSVSPEFWLVCFGVCFLPLIPLPVLQQTIQLPQSLSFSDDISQVIQSVQNSTTKVSWLEEVSLHYWLIGFFALFSLKGLAEFYKGMQKTRKIIRQSKLLNAEDIFTEKQKELLHRYQIKTKVTAENISPFSFGFFKAYLILPKFALAMPREQLKLLVDHELNHIRRRDNRWLILIKLITGLVSFNPFFKKLEQHYINAIELRCDEDVLSDISDINERKKYAQAMLTCLKNCIGIKEQALVAHFSNPETGLAFYQTRLKAIMSRRLITVNRKRLSLTIALMVFSGLSLNLVSANYSGSLTDNFEGWQLPLKAIKVTSSFGEVNPIRNNHPHGGVDLKAAIGTSVYAVKSGVVKIANDTSLSKNYGKVVVVQHSNGYQSLYAHLDGFSVNENDRVIAGQKIGFVGITGKTTGPHLHFELLQGERRLNPVDLLPF</sequence>
<evidence type="ECO:0000259" key="2">
    <source>
        <dbReference type="Pfam" id="PF01551"/>
    </source>
</evidence>
<evidence type="ECO:0000313" key="5">
    <source>
        <dbReference type="Proteomes" id="UP000315439"/>
    </source>
</evidence>
<dbReference type="OrthoDB" id="9805070at2"/>
<evidence type="ECO:0000256" key="1">
    <source>
        <dbReference type="SAM" id="Phobius"/>
    </source>
</evidence>
<dbReference type="Gene3D" id="2.70.70.10">
    <property type="entry name" value="Glucose Permease (Domain IIA)"/>
    <property type="match status" value="1"/>
</dbReference>
<dbReference type="Pfam" id="PF05569">
    <property type="entry name" value="Peptidase_M56"/>
    <property type="match status" value="1"/>
</dbReference>
<evidence type="ECO:0000313" key="4">
    <source>
        <dbReference type="EMBL" id="TQV89449.1"/>
    </source>
</evidence>
<feature type="transmembrane region" description="Helical" evidence="1">
    <location>
        <begin position="37"/>
        <end position="55"/>
    </location>
</feature>
<dbReference type="InterPro" id="IPR011055">
    <property type="entry name" value="Dup_hybrid_motif"/>
</dbReference>
<organism evidence="4 5">
    <name type="scientific">Aliikangiella coralliicola</name>
    <dbReference type="NCBI Taxonomy" id="2592383"/>
    <lineage>
        <taxon>Bacteria</taxon>
        <taxon>Pseudomonadati</taxon>
        <taxon>Pseudomonadota</taxon>
        <taxon>Gammaproteobacteria</taxon>
        <taxon>Oceanospirillales</taxon>
        <taxon>Pleioneaceae</taxon>
        <taxon>Aliikangiella</taxon>
    </lineage>
</organism>
<dbReference type="InterPro" id="IPR008756">
    <property type="entry name" value="Peptidase_M56"/>
</dbReference>
<keyword evidence="5" id="KW-1185">Reference proteome</keyword>
<dbReference type="SUPFAM" id="SSF51261">
    <property type="entry name" value="Duplicated hybrid motif"/>
    <property type="match status" value="1"/>
</dbReference>
<proteinExistence type="predicted"/>
<reference evidence="4 5" key="1">
    <citation type="submission" date="2019-07" db="EMBL/GenBank/DDBJ databases">
        <title>Draft genome for Aliikangiella sp. M105.</title>
        <authorList>
            <person name="Wang G."/>
        </authorList>
    </citation>
    <scope>NUCLEOTIDE SEQUENCE [LARGE SCALE GENOMIC DNA]</scope>
    <source>
        <strain evidence="4 5">M105</strain>
    </source>
</reference>
<protein>
    <submittedName>
        <fullName evidence="4">Peptidoglycan DD-metalloendopeptidase family protein</fullName>
    </submittedName>
</protein>
<feature type="transmembrane region" description="Helical" evidence="1">
    <location>
        <begin position="93"/>
        <end position="113"/>
    </location>
</feature>
<dbReference type="RefSeq" id="WP_142891513.1">
    <property type="nucleotide sequence ID" value="NZ_ML660160.1"/>
</dbReference>